<evidence type="ECO:0000313" key="3">
    <source>
        <dbReference type="Proteomes" id="UP000242164"/>
    </source>
</evidence>
<accession>A0AAX2CEM3</accession>
<dbReference type="AlphaFoldDB" id="A0AAX2CEM3"/>
<organism evidence="2 3">
    <name type="scientific">Bacillus cytotoxicus</name>
    <dbReference type="NCBI Taxonomy" id="580165"/>
    <lineage>
        <taxon>Bacteria</taxon>
        <taxon>Bacillati</taxon>
        <taxon>Bacillota</taxon>
        <taxon>Bacilli</taxon>
        <taxon>Bacillales</taxon>
        <taxon>Bacillaceae</taxon>
        <taxon>Bacillus</taxon>
        <taxon>Bacillus cereus group</taxon>
    </lineage>
</organism>
<protein>
    <submittedName>
        <fullName evidence="2">ABC transporter, permease</fullName>
    </submittedName>
</protein>
<comment type="caution">
    <text evidence="2">The sequence shown here is derived from an EMBL/GenBank/DDBJ whole genome shotgun (WGS) entry which is preliminary data.</text>
</comment>
<proteinExistence type="predicted"/>
<dbReference type="RefSeq" id="WP_087098117.1">
    <property type="nucleotide sequence ID" value="NZ_CP066179.1"/>
</dbReference>
<feature type="transmembrane region" description="Helical" evidence="1">
    <location>
        <begin position="138"/>
        <end position="159"/>
    </location>
</feature>
<evidence type="ECO:0000313" key="2">
    <source>
        <dbReference type="EMBL" id="SCL87804.1"/>
    </source>
</evidence>
<keyword evidence="1" id="KW-1133">Transmembrane helix</keyword>
<dbReference type="Proteomes" id="UP000242164">
    <property type="component" value="Unassembled WGS sequence"/>
</dbReference>
<keyword evidence="1" id="KW-0472">Membrane</keyword>
<sequence>MVLFLFAVMIVWEVVADCLLYILGILAIPGSTLFQLLNEIKDMTRMEWFLNSFIEMLKVESIMVQILFLIVLMKWLIKKRKLQFLFIIVSFFILNAIFKGIYVGLGKVTTTYEFTKKVMYLSGEGLEIGMYAGTTVNIYNISFACIISVACMYATAYIIDNKLEV</sequence>
<keyword evidence="1" id="KW-0812">Transmembrane</keyword>
<evidence type="ECO:0000256" key="1">
    <source>
        <dbReference type="SAM" id="Phobius"/>
    </source>
</evidence>
<feature type="transmembrane region" description="Helical" evidence="1">
    <location>
        <begin position="5"/>
        <end position="28"/>
    </location>
</feature>
<gene>
    <name evidence="2" type="ORF">BCB44BAC_01212</name>
</gene>
<feature type="transmembrane region" description="Helical" evidence="1">
    <location>
        <begin position="48"/>
        <end position="72"/>
    </location>
</feature>
<dbReference type="EMBL" id="FMIK01000019">
    <property type="protein sequence ID" value="SCL87804.1"/>
    <property type="molecule type" value="Genomic_DNA"/>
</dbReference>
<reference evidence="2 3" key="1">
    <citation type="submission" date="2016-08" db="EMBL/GenBank/DDBJ databases">
        <authorList>
            <person name="Loux V."/>
            <person name="Rue O."/>
        </authorList>
    </citation>
    <scope>NUCLEOTIDE SEQUENCE [LARGE SCALE GENOMIC DNA]</scope>
    <source>
        <strain evidence="2 3">AFSSA_08CEB44bac</strain>
    </source>
</reference>
<feature type="transmembrane region" description="Helical" evidence="1">
    <location>
        <begin position="84"/>
        <end position="105"/>
    </location>
</feature>
<name>A0AAX2CEM3_9BACI</name>